<keyword evidence="1" id="KW-0808">Transferase</keyword>
<keyword evidence="1" id="KW-0548">Nucleotidyltransferase</keyword>
<protein>
    <submittedName>
        <fullName evidence="1">Reverse transcriptase-like protein</fullName>
    </submittedName>
</protein>
<evidence type="ECO:0000313" key="1">
    <source>
        <dbReference type="EMBL" id="ACH48202.1"/>
    </source>
</evidence>
<reference evidence="1" key="1">
    <citation type="submission" date="2008-07" db="EMBL/GenBank/DDBJ databases">
        <title>Venomics of the spider Ornithoctonus huwena based on transcriptomic versus proteomic analysis.</title>
        <authorList>
            <person name="Jiang L."/>
            <person name="Peng L."/>
            <person name="Liang S."/>
        </authorList>
    </citation>
    <scope>NUCLEOTIDE SEQUENCE</scope>
</reference>
<name>B5M6E8_CYRSC</name>
<keyword evidence="1" id="KW-0695">RNA-directed DNA polymerase</keyword>
<dbReference type="GO" id="GO:0003964">
    <property type="term" value="F:RNA-directed DNA polymerase activity"/>
    <property type="evidence" value="ECO:0007669"/>
    <property type="project" value="UniProtKB-KW"/>
</dbReference>
<sequence>MQFGFMPGKGTIDAIFLVRQLQEKYRGKGKKLYYAFDRVPREVVKWALRRSGVDEWIVRAVMAMYANARTVVRTACGDSFDVKVGLHQG</sequence>
<dbReference type="AlphaFoldDB" id="B5M6E8"/>
<dbReference type="EMBL" id="EU979499">
    <property type="protein sequence ID" value="ACH48202.1"/>
    <property type="molecule type" value="mRNA"/>
</dbReference>
<organism evidence="1">
    <name type="scientific">Cyriopagopus schmidti</name>
    <name type="common">Chinese bird spider</name>
    <name type="synonym">Haplopelma schmidti</name>
    <dbReference type="NCBI Taxonomy" id="29017"/>
    <lineage>
        <taxon>Eukaryota</taxon>
        <taxon>Metazoa</taxon>
        <taxon>Ecdysozoa</taxon>
        <taxon>Arthropoda</taxon>
        <taxon>Chelicerata</taxon>
        <taxon>Arachnida</taxon>
        <taxon>Araneae</taxon>
        <taxon>Mygalomorphae</taxon>
        <taxon>Avicularoidea</taxon>
        <taxon>Theraphosidae</taxon>
        <taxon>Cyriopagopus</taxon>
    </lineage>
</organism>
<accession>B5M6E8</accession>
<proteinExistence type="evidence at transcript level"/>